<reference evidence="7 8" key="1">
    <citation type="submission" date="2015-08" db="EMBL/GenBank/DDBJ databases">
        <authorList>
            <person name="Babu N.S."/>
            <person name="Beckwith C.J."/>
            <person name="Beseler K.G."/>
            <person name="Brison A."/>
            <person name="Carone J.V."/>
            <person name="Caskin T.P."/>
            <person name="Diamond M."/>
            <person name="Durham M.E."/>
            <person name="Foxe J.M."/>
            <person name="Go M."/>
            <person name="Henderson B.A."/>
            <person name="Jones I.B."/>
            <person name="McGettigan J.A."/>
            <person name="Micheletti S.J."/>
            <person name="Nasrallah M.E."/>
            <person name="Ortiz D."/>
            <person name="Piller C.R."/>
            <person name="Privatt S.R."/>
            <person name="Schneider S.L."/>
            <person name="Sharp S."/>
            <person name="Smith T.C."/>
            <person name="Stanton J.D."/>
            <person name="Ullery H.E."/>
            <person name="Wilson R.J."/>
            <person name="Serrano M.G."/>
            <person name="Buck G."/>
            <person name="Lee V."/>
            <person name="Wang Y."/>
            <person name="Carvalho R."/>
            <person name="Voegtly L."/>
            <person name="Shi R."/>
            <person name="Duckworth R."/>
            <person name="Johnson A."/>
            <person name="Loviza R."/>
            <person name="Walstead R."/>
            <person name="Shah Z."/>
            <person name="Kiflezghi M."/>
            <person name="Wade K."/>
            <person name="Ball S.L."/>
            <person name="Bradley K.W."/>
            <person name="Asai D.J."/>
            <person name="Bowman C.A."/>
            <person name="Russell D.A."/>
            <person name="Pope W.H."/>
            <person name="Jacobs-Sera D."/>
            <person name="Hendrix R.W."/>
            <person name="Hatfull G.F."/>
        </authorList>
    </citation>
    <scope>NUCLEOTIDE SEQUENCE [LARGE SCALE GENOMIC DNA]</scope>
    <source>
        <strain evidence="7 8">DSM 27710</strain>
    </source>
</reference>
<dbReference type="KEGG" id="vin:AKJ08_1489"/>
<keyword evidence="8" id="KW-1185">Reference proteome</keyword>
<evidence type="ECO:0000256" key="1">
    <source>
        <dbReference type="ARBA" id="ARBA00004141"/>
    </source>
</evidence>
<dbReference type="Pfam" id="PF06271">
    <property type="entry name" value="RDD"/>
    <property type="match status" value="1"/>
</dbReference>
<feature type="domain" description="RDD" evidence="6">
    <location>
        <begin position="38"/>
        <end position="119"/>
    </location>
</feature>
<evidence type="ECO:0000256" key="5">
    <source>
        <dbReference type="SAM" id="Phobius"/>
    </source>
</evidence>
<dbReference type="PATRIC" id="fig|1391653.3.peg.1557"/>
<dbReference type="RefSeq" id="WP_050725461.1">
    <property type="nucleotide sequence ID" value="NZ_CP012332.1"/>
</dbReference>
<dbReference type="InterPro" id="IPR010432">
    <property type="entry name" value="RDD"/>
</dbReference>
<sequence>MSQSTQTKGSARRQGSPYPKAELAPRLLAKAVDLFVAGLFAWFIPSVGVAMALAYLLFADGLPNGQSPGKRLLGVKAVHVPTRRSCTPAQSLVRNLPIAIGFAFLTNVFLAMVAIPIALFELYMASSDALGVRIGDIFADTQVIDGKVPLDVRASTEDLLRRAHALGRDVGGPAEVQTRDAAP</sequence>
<evidence type="ECO:0000256" key="4">
    <source>
        <dbReference type="ARBA" id="ARBA00023136"/>
    </source>
</evidence>
<dbReference type="OrthoDB" id="5381837at2"/>
<gene>
    <name evidence="7" type="ORF">AKJ08_1489</name>
</gene>
<dbReference type="EMBL" id="CP012332">
    <property type="protein sequence ID" value="AKU91102.1"/>
    <property type="molecule type" value="Genomic_DNA"/>
</dbReference>
<evidence type="ECO:0000313" key="8">
    <source>
        <dbReference type="Proteomes" id="UP000055590"/>
    </source>
</evidence>
<keyword evidence="3 5" id="KW-1133">Transmembrane helix</keyword>
<protein>
    <recommendedName>
        <fullName evidence="6">RDD domain-containing protein</fullName>
    </recommendedName>
</protein>
<evidence type="ECO:0000313" key="7">
    <source>
        <dbReference type="EMBL" id="AKU91102.1"/>
    </source>
</evidence>
<name>A0A0K1PC66_9BACT</name>
<keyword evidence="2 5" id="KW-0812">Transmembrane</keyword>
<dbReference type="STRING" id="1391653.AKJ08_1489"/>
<evidence type="ECO:0000259" key="6">
    <source>
        <dbReference type="Pfam" id="PF06271"/>
    </source>
</evidence>
<feature type="transmembrane region" description="Helical" evidence="5">
    <location>
        <begin position="98"/>
        <end position="123"/>
    </location>
</feature>
<keyword evidence="4 5" id="KW-0472">Membrane</keyword>
<evidence type="ECO:0000256" key="3">
    <source>
        <dbReference type="ARBA" id="ARBA00022989"/>
    </source>
</evidence>
<dbReference type="AlphaFoldDB" id="A0A0K1PC66"/>
<evidence type="ECO:0000256" key="2">
    <source>
        <dbReference type="ARBA" id="ARBA00022692"/>
    </source>
</evidence>
<dbReference type="GO" id="GO:0016020">
    <property type="term" value="C:membrane"/>
    <property type="evidence" value="ECO:0007669"/>
    <property type="project" value="UniProtKB-SubCell"/>
</dbReference>
<proteinExistence type="predicted"/>
<comment type="subcellular location">
    <subcellularLocation>
        <location evidence="1">Membrane</location>
        <topology evidence="1">Multi-pass membrane protein</topology>
    </subcellularLocation>
</comment>
<organism evidence="7 8">
    <name type="scientific">Vulgatibacter incomptus</name>
    <dbReference type="NCBI Taxonomy" id="1391653"/>
    <lineage>
        <taxon>Bacteria</taxon>
        <taxon>Pseudomonadati</taxon>
        <taxon>Myxococcota</taxon>
        <taxon>Myxococcia</taxon>
        <taxon>Myxococcales</taxon>
        <taxon>Cystobacterineae</taxon>
        <taxon>Vulgatibacteraceae</taxon>
        <taxon>Vulgatibacter</taxon>
    </lineage>
</organism>
<feature type="transmembrane region" description="Helical" evidence="5">
    <location>
        <begin position="34"/>
        <end position="58"/>
    </location>
</feature>
<accession>A0A0K1PC66</accession>
<dbReference type="Proteomes" id="UP000055590">
    <property type="component" value="Chromosome"/>
</dbReference>